<name>A0A3M0I2Y0_9ACTN</name>
<dbReference type="PRINTS" id="PR00598">
    <property type="entry name" value="HTHMARR"/>
</dbReference>
<organism evidence="2 3">
    <name type="scientific">Streptomyces shenzhenensis</name>
    <dbReference type="NCBI Taxonomy" id="943815"/>
    <lineage>
        <taxon>Bacteria</taxon>
        <taxon>Bacillati</taxon>
        <taxon>Actinomycetota</taxon>
        <taxon>Actinomycetes</taxon>
        <taxon>Kitasatosporales</taxon>
        <taxon>Streptomycetaceae</taxon>
        <taxon>Streptomyces</taxon>
    </lineage>
</organism>
<gene>
    <name evidence="2" type="ORF">CTZ28_29400</name>
</gene>
<dbReference type="InterPro" id="IPR036390">
    <property type="entry name" value="WH_DNA-bd_sf"/>
</dbReference>
<proteinExistence type="predicted"/>
<evidence type="ECO:0000313" key="3">
    <source>
        <dbReference type="Proteomes" id="UP000270471"/>
    </source>
</evidence>
<reference evidence="2 3" key="1">
    <citation type="submission" date="2017-11" db="EMBL/GenBank/DDBJ databases">
        <title>Draft genome of actinobacteria isolated from guarana (Paullinia cupana (Mart.) Ducke.</title>
        <authorList>
            <person name="Siqueira K.A."/>
            <person name="Liotti R.G."/>
            <person name="Mendes T.A.O."/>
            <person name="Soares M.A."/>
        </authorList>
    </citation>
    <scope>NUCLEOTIDE SEQUENCE [LARGE SCALE GENOMIC DNA]</scope>
    <source>
        <strain evidence="2 3">193</strain>
    </source>
</reference>
<dbReference type="GO" id="GO:0003700">
    <property type="term" value="F:DNA-binding transcription factor activity"/>
    <property type="evidence" value="ECO:0007669"/>
    <property type="project" value="InterPro"/>
</dbReference>
<dbReference type="OrthoDB" id="69852at2"/>
<dbReference type="InterPro" id="IPR039422">
    <property type="entry name" value="MarR/SlyA-like"/>
</dbReference>
<dbReference type="PANTHER" id="PTHR33164:SF43">
    <property type="entry name" value="HTH-TYPE TRANSCRIPTIONAL REPRESSOR YETL"/>
    <property type="match status" value="1"/>
</dbReference>
<dbReference type="InterPro" id="IPR036388">
    <property type="entry name" value="WH-like_DNA-bd_sf"/>
</dbReference>
<dbReference type="Proteomes" id="UP000270471">
    <property type="component" value="Unassembled WGS sequence"/>
</dbReference>
<evidence type="ECO:0000259" key="1">
    <source>
        <dbReference type="PROSITE" id="PS50995"/>
    </source>
</evidence>
<accession>A0A3M0I2Y0</accession>
<dbReference type="EMBL" id="PENI01000022">
    <property type="protein sequence ID" value="RMB82562.1"/>
    <property type="molecule type" value="Genomic_DNA"/>
</dbReference>
<evidence type="ECO:0000313" key="2">
    <source>
        <dbReference type="EMBL" id="RMB82562.1"/>
    </source>
</evidence>
<protein>
    <submittedName>
        <fullName evidence="2">MarR family transcriptional regulator</fullName>
    </submittedName>
</protein>
<dbReference type="SMART" id="SM00347">
    <property type="entry name" value="HTH_MARR"/>
    <property type="match status" value="1"/>
</dbReference>
<sequence>MGLQFLSVAYRVRQAVDQHMAAAGLSLSRTKTLRLLAERGTLHQAELAEALGQAPRSVTQALEALERLDLIARTTDPQDRRRKIVTPTGKGRAALTAGEQRLRQLFGSLDGRQLAALDRLLTTIDVATGSTD</sequence>
<dbReference type="InterPro" id="IPR000835">
    <property type="entry name" value="HTH_MarR-typ"/>
</dbReference>
<dbReference type="PANTHER" id="PTHR33164">
    <property type="entry name" value="TRANSCRIPTIONAL REGULATOR, MARR FAMILY"/>
    <property type="match status" value="1"/>
</dbReference>
<dbReference type="Pfam" id="PF01047">
    <property type="entry name" value="MarR"/>
    <property type="match status" value="1"/>
</dbReference>
<dbReference type="SUPFAM" id="SSF46785">
    <property type="entry name" value="Winged helix' DNA-binding domain"/>
    <property type="match status" value="1"/>
</dbReference>
<keyword evidence="3" id="KW-1185">Reference proteome</keyword>
<dbReference type="AlphaFoldDB" id="A0A3M0I2Y0"/>
<dbReference type="Gene3D" id="1.10.10.10">
    <property type="entry name" value="Winged helix-like DNA-binding domain superfamily/Winged helix DNA-binding domain"/>
    <property type="match status" value="1"/>
</dbReference>
<feature type="domain" description="HTH marR-type" evidence="1">
    <location>
        <begin position="1"/>
        <end position="126"/>
    </location>
</feature>
<dbReference type="PROSITE" id="PS50995">
    <property type="entry name" value="HTH_MARR_2"/>
    <property type="match status" value="1"/>
</dbReference>
<comment type="caution">
    <text evidence="2">The sequence shown here is derived from an EMBL/GenBank/DDBJ whole genome shotgun (WGS) entry which is preliminary data.</text>
</comment>
<dbReference type="GO" id="GO:0006950">
    <property type="term" value="P:response to stress"/>
    <property type="evidence" value="ECO:0007669"/>
    <property type="project" value="TreeGrafter"/>
</dbReference>